<dbReference type="PROSITE" id="PS00701">
    <property type="entry name" value="RIBOSOMAL_L16_2"/>
    <property type="match status" value="1"/>
</dbReference>
<dbReference type="InterPro" id="IPR016180">
    <property type="entry name" value="Ribosomal_uL16_dom"/>
</dbReference>
<dbReference type="Proteomes" id="UP000318296">
    <property type="component" value="Unassembled WGS sequence"/>
</dbReference>
<evidence type="ECO:0000313" key="11">
    <source>
        <dbReference type="Proteomes" id="UP000318296"/>
    </source>
</evidence>
<evidence type="ECO:0000256" key="4">
    <source>
        <dbReference type="ARBA" id="ARBA00023274"/>
    </source>
</evidence>
<name>A0A554LE73_9BACT</name>
<dbReference type="GO" id="GO:0000049">
    <property type="term" value="F:tRNA binding"/>
    <property type="evidence" value="ECO:0007669"/>
    <property type="project" value="UniProtKB-KW"/>
</dbReference>
<dbReference type="PRINTS" id="PR00060">
    <property type="entry name" value="RIBOSOMALL16"/>
</dbReference>
<comment type="similarity">
    <text evidence="1 6 7">Belongs to the universal ribosomal protein uL16 family.</text>
</comment>
<dbReference type="GO" id="GO:0019843">
    <property type="term" value="F:rRNA binding"/>
    <property type="evidence" value="ECO:0007669"/>
    <property type="project" value="UniProtKB-UniRule"/>
</dbReference>
<dbReference type="InterPro" id="IPR036920">
    <property type="entry name" value="Ribosomal_uL16_sf"/>
</dbReference>
<dbReference type="Pfam" id="PF00252">
    <property type="entry name" value="Ribosomal_L16"/>
    <property type="match status" value="1"/>
</dbReference>
<dbReference type="GO" id="GO:0022625">
    <property type="term" value="C:cytosolic large ribosomal subunit"/>
    <property type="evidence" value="ECO:0007669"/>
    <property type="project" value="TreeGrafter"/>
</dbReference>
<dbReference type="AlphaFoldDB" id="A0A554LE73"/>
<protein>
    <recommendedName>
        <fullName evidence="5 6">Large ribosomal subunit protein uL16</fullName>
    </recommendedName>
</protein>
<dbReference type="NCBIfam" id="TIGR01164">
    <property type="entry name" value="rplP_bact"/>
    <property type="match status" value="1"/>
</dbReference>
<evidence type="ECO:0000256" key="8">
    <source>
        <dbReference type="RuleBase" id="RU004414"/>
    </source>
</evidence>
<comment type="function">
    <text evidence="6 8">Binds 23S rRNA and is also seen to make contacts with the A and possibly P site tRNAs.</text>
</comment>
<comment type="caution">
    <text evidence="10">The sequence shown here is derived from an EMBL/GenBank/DDBJ whole genome shotgun (WGS) entry which is preliminary data.</text>
</comment>
<evidence type="ECO:0000256" key="7">
    <source>
        <dbReference type="RuleBase" id="RU004413"/>
    </source>
</evidence>
<evidence type="ECO:0000256" key="3">
    <source>
        <dbReference type="ARBA" id="ARBA00022980"/>
    </source>
</evidence>
<accession>A0A554LE73</accession>
<reference evidence="10 11" key="1">
    <citation type="submission" date="2017-07" db="EMBL/GenBank/DDBJ databases">
        <title>Mechanisms for carbon and nitrogen cycling indicate functional differentiation within the Candidate Phyla Radiation.</title>
        <authorList>
            <person name="Danczak R.E."/>
            <person name="Johnston M.D."/>
            <person name="Kenah C."/>
            <person name="Slattery M."/>
            <person name="Wrighton K.C."/>
            <person name="Wilkins M.J."/>
        </authorList>
    </citation>
    <scope>NUCLEOTIDE SEQUENCE [LARGE SCALE GENOMIC DNA]</scope>
    <source>
        <strain evidence="10">Licking1014_96</strain>
    </source>
</reference>
<keyword evidence="3 6" id="KW-0689">Ribosomal protein</keyword>
<evidence type="ECO:0000256" key="9">
    <source>
        <dbReference type="SAM" id="MobiDB-lite"/>
    </source>
</evidence>
<dbReference type="Gene3D" id="3.90.1170.10">
    <property type="entry name" value="Ribosomal protein L10e/L16"/>
    <property type="match status" value="1"/>
</dbReference>
<dbReference type="FunFam" id="3.90.1170.10:FF:000001">
    <property type="entry name" value="50S ribosomal protein L16"/>
    <property type="match status" value="1"/>
</dbReference>
<dbReference type="InterPro" id="IPR000114">
    <property type="entry name" value="Ribosomal_uL16_bact-type"/>
</dbReference>
<dbReference type="GO" id="GO:0003735">
    <property type="term" value="F:structural constituent of ribosome"/>
    <property type="evidence" value="ECO:0007669"/>
    <property type="project" value="InterPro"/>
</dbReference>
<evidence type="ECO:0000313" key="10">
    <source>
        <dbReference type="EMBL" id="TSC91182.1"/>
    </source>
</evidence>
<dbReference type="GO" id="GO:0006412">
    <property type="term" value="P:translation"/>
    <property type="evidence" value="ECO:0007669"/>
    <property type="project" value="UniProtKB-UniRule"/>
</dbReference>
<keyword evidence="6 8" id="KW-0699">rRNA-binding</keyword>
<dbReference type="InterPro" id="IPR020798">
    <property type="entry name" value="Ribosomal_uL16_CS"/>
</dbReference>
<feature type="region of interest" description="Disordered" evidence="9">
    <location>
        <begin position="1"/>
        <end position="23"/>
    </location>
</feature>
<dbReference type="PANTHER" id="PTHR12220">
    <property type="entry name" value="50S/60S RIBOSOMAL PROTEIN L16"/>
    <property type="match status" value="1"/>
</dbReference>
<dbReference type="CDD" id="cd01433">
    <property type="entry name" value="Ribosomal_L16_L10e"/>
    <property type="match status" value="1"/>
</dbReference>
<keyword evidence="6 8" id="KW-0694">RNA-binding</keyword>
<feature type="compositionally biased region" description="Basic residues" evidence="9">
    <location>
        <begin position="1"/>
        <end position="20"/>
    </location>
</feature>
<keyword evidence="4 6" id="KW-0687">Ribonucleoprotein</keyword>
<dbReference type="InterPro" id="IPR047873">
    <property type="entry name" value="Ribosomal_uL16"/>
</dbReference>
<evidence type="ECO:0000256" key="2">
    <source>
        <dbReference type="ARBA" id="ARBA00022555"/>
    </source>
</evidence>
<evidence type="ECO:0000256" key="1">
    <source>
        <dbReference type="ARBA" id="ARBA00008931"/>
    </source>
</evidence>
<dbReference type="HAMAP" id="MF_01342">
    <property type="entry name" value="Ribosomal_uL16"/>
    <property type="match status" value="1"/>
</dbReference>
<gene>
    <name evidence="6" type="primary">rplP</name>
    <name evidence="10" type="ORF">CEN92_318</name>
</gene>
<dbReference type="PANTHER" id="PTHR12220:SF13">
    <property type="entry name" value="LARGE RIBOSOMAL SUBUNIT PROTEIN UL16M"/>
    <property type="match status" value="1"/>
</dbReference>
<organism evidence="10 11">
    <name type="scientific">Candidatus Berkelbacteria bacterium Licking1014_96</name>
    <dbReference type="NCBI Taxonomy" id="2017149"/>
    <lineage>
        <taxon>Bacteria</taxon>
        <taxon>Candidatus Berkelbacteria</taxon>
    </lineage>
</organism>
<comment type="subunit">
    <text evidence="6 8">Part of the 50S ribosomal subunit.</text>
</comment>
<proteinExistence type="inferred from homology"/>
<evidence type="ECO:0000256" key="6">
    <source>
        <dbReference type="HAMAP-Rule" id="MF_01342"/>
    </source>
</evidence>
<sequence>MLMPRKIKYRKQQRGKRRGMASRGSALSFGQFGLKSLGRGWMTARQIEAARRAATRFIKREGELWTRIFPDKPVTSRPPEVRMGKGKGPLDHFVVVIKPGKILFEMDGVAEKIARRALTLAAHKLPLKTKFISKTS</sequence>
<dbReference type="EMBL" id="VMGH01000046">
    <property type="protein sequence ID" value="TSC91182.1"/>
    <property type="molecule type" value="Genomic_DNA"/>
</dbReference>
<dbReference type="SUPFAM" id="SSF54686">
    <property type="entry name" value="Ribosomal protein L16p/L10e"/>
    <property type="match status" value="1"/>
</dbReference>
<keyword evidence="2 6" id="KW-0820">tRNA-binding</keyword>
<evidence type="ECO:0000256" key="5">
    <source>
        <dbReference type="ARBA" id="ARBA00035198"/>
    </source>
</evidence>